<dbReference type="STRING" id="758803.SAMN05421803_10833"/>
<evidence type="ECO:0000313" key="4">
    <source>
        <dbReference type="Proteomes" id="UP000184452"/>
    </source>
</evidence>
<dbReference type="EMBL" id="FQZK01000008">
    <property type="protein sequence ID" value="SHJ64824.1"/>
    <property type="molecule type" value="Genomic_DNA"/>
</dbReference>
<reference evidence="3 4" key="1">
    <citation type="submission" date="2016-11" db="EMBL/GenBank/DDBJ databases">
        <authorList>
            <person name="Jaros S."/>
            <person name="Januszkiewicz K."/>
            <person name="Wedrychowicz H."/>
        </authorList>
    </citation>
    <scope>NUCLEOTIDE SEQUENCE [LARGE SCALE GENOMIC DNA]</scope>
    <source>
        <strain evidence="3 4">CGMCC 4.5723</strain>
    </source>
</reference>
<feature type="region of interest" description="Disordered" evidence="1">
    <location>
        <begin position="257"/>
        <end position="284"/>
    </location>
</feature>
<dbReference type="RefSeq" id="WP_073379921.1">
    <property type="nucleotide sequence ID" value="NZ_FQZK01000008.1"/>
</dbReference>
<evidence type="ECO:0000313" key="3">
    <source>
        <dbReference type="EMBL" id="SHJ64824.1"/>
    </source>
</evidence>
<dbReference type="InterPro" id="IPR038732">
    <property type="entry name" value="HpyO/CreE_NAD-binding"/>
</dbReference>
<dbReference type="InterPro" id="IPR052189">
    <property type="entry name" value="L-asp_N-monooxygenase_NS-form"/>
</dbReference>
<sequence>MPHDTAELALAIVGLGPRGLAVLERLVANARAHHRTVALHAVDPYPPGAGRVWRVDQSPHLLMNTVAAQVTAFTDAGLTMAGPVEPGPSLHAWARGRGDAPDADGYPTRALYGRYLTDVFARVVARAPAHVRVHVHRARAVALHGDAGPQVLVLDDGRRLAGLDAVVLCQGHTDASPDPREAAPAGAGGRLHVPPANPADTDLSDVAPGETVILRGLGLAFFDHMALLTEGRGGVYERRGGRLVYRPCGAEPRLVAGSRRGIPHRARGRDQKGPSARHRPRLLPPGRVLGLRERAQGPLSLRADLWPLIAREVEAVHYGALAARRGGDGASLADAYASAPTRERREDVLSRAGITGRWDWNRLCRPSPTGGGPASHRARLLDHLRRDAASARGGNVDDPVKAALDVLRDLRNEIRGAVDHRGLTGASHRDDLYGWFTPLNAHLSIGPPLSRVEEMAALIEAGVLDVLGPGMRVGAHATGFTARSSLGESVTARVLVEARLPEPDLGRTADPLLRHLTSTGAGAPHRVPTPGGPAHVSGGLDVTGRPQRLVDARGRAHPRRFAFGVPTEGAHWATAVGARPGADSVTLADADAIARAALALAPAQRKADP</sequence>
<protein>
    <submittedName>
        <fullName evidence="3">FAD-NAD(P)-binding</fullName>
    </submittedName>
</protein>
<dbReference type="PANTHER" id="PTHR40254:SF1">
    <property type="entry name" value="BLR0577 PROTEIN"/>
    <property type="match status" value="1"/>
</dbReference>
<dbReference type="AlphaFoldDB" id="A0A1M6L129"/>
<feature type="region of interest" description="Disordered" evidence="1">
    <location>
        <begin position="518"/>
        <end position="542"/>
    </location>
</feature>
<name>A0A1M6L129_9ACTN</name>
<accession>A0A1M6L129</accession>
<evidence type="ECO:0000259" key="2">
    <source>
        <dbReference type="Pfam" id="PF13454"/>
    </source>
</evidence>
<evidence type="ECO:0000256" key="1">
    <source>
        <dbReference type="SAM" id="MobiDB-lite"/>
    </source>
</evidence>
<proteinExistence type="predicted"/>
<dbReference type="OrthoDB" id="3653265at2"/>
<gene>
    <name evidence="3" type="ORF">SAMN05421803_10833</name>
</gene>
<dbReference type="InterPro" id="IPR036188">
    <property type="entry name" value="FAD/NAD-bd_sf"/>
</dbReference>
<dbReference type="SUPFAM" id="SSF51905">
    <property type="entry name" value="FAD/NAD(P)-binding domain"/>
    <property type="match status" value="1"/>
</dbReference>
<dbReference type="Pfam" id="PF13454">
    <property type="entry name" value="NAD_binding_9"/>
    <property type="match status" value="1"/>
</dbReference>
<keyword evidence="4" id="KW-1185">Reference proteome</keyword>
<dbReference type="PANTHER" id="PTHR40254">
    <property type="entry name" value="BLR0577 PROTEIN"/>
    <property type="match status" value="1"/>
</dbReference>
<feature type="domain" description="FAD-dependent urate hydroxylase HpyO/Asp monooxygenase CreE-like FAD/NAD(P)-binding" evidence="2">
    <location>
        <begin position="11"/>
        <end position="172"/>
    </location>
</feature>
<feature type="region of interest" description="Disordered" evidence="1">
    <location>
        <begin position="172"/>
        <end position="204"/>
    </location>
</feature>
<dbReference type="Proteomes" id="UP000184452">
    <property type="component" value="Unassembled WGS sequence"/>
</dbReference>
<organism evidence="3 4">
    <name type="scientific">Nocardiopsis flavescens</name>
    <dbReference type="NCBI Taxonomy" id="758803"/>
    <lineage>
        <taxon>Bacteria</taxon>
        <taxon>Bacillati</taxon>
        <taxon>Actinomycetota</taxon>
        <taxon>Actinomycetes</taxon>
        <taxon>Streptosporangiales</taxon>
        <taxon>Nocardiopsidaceae</taxon>
        <taxon>Nocardiopsis</taxon>
    </lineage>
</organism>